<dbReference type="PANTHER" id="PTHR31377:SF0">
    <property type="entry name" value="AGMATINE DEIMINASE-RELATED"/>
    <property type="match status" value="1"/>
</dbReference>
<dbReference type="GO" id="GO:0047632">
    <property type="term" value="F:agmatine deiminase activity"/>
    <property type="evidence" value="ECO:0007669"/>
    <property type="project" value="TreeGrafter"/>
</dbReference>
<name>G4QIL5_GLANF</name>
<dbReference type="KEGG" id="gni:GNIT_3075"/>
<evidence type="ECO:0000313" key="3">
    <source>
        <dbReference type="Proteomes" id="UP000009282"/>
    </source>
</evidence>
<dbReference type="Pfam" id="PF04371">
    <property type="entry name" value="PAD_porph"/>
    <property type="match status" value="1"/>
</dbReference>
<organism evidence="2 3">
    <name type="scientific">Glaciecola nitratireducens (strain JCM 12485 / KCTC 12276 / FR1064)</name>
    <dbReference type="NCBI Taxonomy" id="1085623"/>
    <lineage>
        <taxon>Bacteria</taxon>
        <taxon>Pseudomonadati</taxon>
        <taxon>Pseudomonadota</taxon>
        <taxon>Gammaproteobacteria</taxon>
        <taxon>Alteromonadales</taxon>
        <taxon>Alteromonadaceae</taxon>
        <taxon>Brumicola</taxon>
    </lineage>
</organism>
<sequence length="355" mass="40148">MSFKNSQPALTLLPEWAEQEAVILAWPNPDTDWKPWLVDVQATYISLISAINDANATVILLCREQELGLIKSLIPYRAKVLCVTCEYNDTWARDYAFLTCESADGNVPLSFRFNGWGQKFDAAKDDKINQLVLADLCQHPMQYCDIVAEGGALEIDQNQHLISTHSCLFNELRNGELTEEEYVDIFRQQLGAEKISIFEHGHLEGDDTDGHIDTLVRFTPLHGLVIQGAYNRPNDSHFEGLFKLRMECQQAFPTHAIYELPLPDMHNEEGDRLPASYANFLICNMSVLFPIYQQKEDAEALEVIKKAFPNHKIVAINCAPLVQQFGSLHCITMQVPQNTLKPEIIEKAQNGVSEL</sequence>
<dbReference type="PANTHER" id="PTHR31377">
    <property type="entry name" value="AGMATINE DEIMINASE-RELATED"/>
    <property type="match status" value="1"/>
</dbReference>
<dbReference type="Gene3D" id="3.75.10.10">
    <property type="entry name" value="L-arginine/glycine Amidinotransferase, Chain A"/>
    <property type="match status" value="1"/>
</dbReference>
<reference evidence="2 3" key="1">
    <citation type="journal article" date="2011" name="J. Bacteriol.">
        <title>Complete genome sequence of seawater bacterium Glaciecola nitratireducens FR1064T.</title>
        <authorList>
            <person name="Bian F."/>
            <person name="Qin Q.L."/>
            <person name="Xie B.B."/>
            <person name="Shu Y.L."/>
            <person name="Zhang X.Y."/>
            <person name="Yu Y."/>
            <person name="Chen B."/>
            <person name="Chen X.L."/>
            <person name="Zhou B.C."/>
            <person name="Zhang Y.Z."/>
        </authorList>
    </citation>
    <scope>NUCLEOTIDE SEQUENCE [LARGE SCALE GENOMIC DNA]</scope>
    <source>
        <strain evidence="3">JCM 12485 / KCTC 12276 / FR1064</strain>
    </source>
</reference>
<evidence type="ECO:0000256" key="1">
    <source>
        <dbReference type="ARBA" id="ARBA00022801"/>
    </source>
</evidence>
<dbReference type="GO" id="GO:0009446">
    <property type="term" value="P:putrescine biosynthetic process"/>
    <property type="evidence" value="ECO:0007669"/>
    <property type="project" value="InterPro"/>
</dbReference>
<dbReference type="GO" id="GO:0004668">
    <property type="term" value="F:protein-arginine deiminase activity"/>
    <property type="evidence" value="ECO:0007669"/>
    <property type="project" value="InterPro"/>
</dbReference>
<dbReference type="Proteomes" id="UP000009282">
    <property type="component" value="Chromosome"/>
</dbReference>
<dbReference type="OrthoDB" id="9808013at2"/>
<keyword evidence="1" id="KW-0378">Hydrolase</keyword>
<dbReference type="AlphaFoldDB" id="G4QIL5"/>
<dbReference type="HOGENOM" id="CLU_037682_0_0_6"/>
<dbReference type="InterPro" id="IPR007466">
    <property type="entry name" value="Peptidyl-Arg-deiminase_porph"/>
</dbReference>
<proteinExistence type="predicted"/>
<protein>
    <submittedName>
        <fullName evidence="2">Peptidyl-arginine deiminase</fullName>
    </submittedName>
</protein>
<dbReference type="eggNOG" id="COG2957">
    <property type="taxonomic scope" value="Bacteria"/>
</dbReference>
<gene>
    <name evidence="2" type="ordered locus">GNIT_3075</name>
</gene>
<keyword evidence="3" id="KW-1185">Reference proteome</keyword>
<dbReference type="STRING" id="1085623.GNIT_3075"/>
<dbReference type="SUPFAM" id="SSF55909">
    <property type="entry name" value="Pentein"/>
    <property type="match status" value="1"/>
</dbReference>
<dbReference type="EMBL" id="CP003060">
    <property type="protein sequence ID" value="AEP31170.1"/>
    <property type="molecule type" value="Genomic_DNA"/>
</dbReference>
<accession>G4QIL5</accession>
<evidence type="ECO:0000313" key="2">
    <source>
        <dbReference type="EMBL" id="AEP31170.1"/>
    </source>
</evidence>
<dbReference type="RefSeq" id="WP_014110041.1">
    <property type="nucleotide sequence ID" value="NC_016041.1"/>
</dbReference>